<evidence type="ECO:0000313" key="3">
    <source>
        <dbReference type="Proteomes" id="UP000266183"/>
    </source>
</evidence>
<keyword evidence="1" id="KW-0732">Signal</keyword>
<accession>A0A385SLG7</accession>
<dbReference type="Proteomes" id="UP000266183">
    <property type="component" value="Chromosome"/>
</dbReference>
<evidence type="ECO:0000313" key="2">
    <source>
        <dbReference type="EMBL" id="AYB32603.1"/>
    </source>
</evidence>
<dbReference type="EMBL" id="CP032382">
    <property type="protein sequence ID" value="AYB32603.1"/>
    <property type="molecule type" value="Genomic_DNA"/>
</dbReference>
<name>A0A385SLG7_9BACT</name>
<feature type="signal peptide" evidence="1">
    <location>
        <begin position="1"/>
        <end position="19"/>
    </location>
</feature>
<keyword evidence="2" id="KW-0449">Lipoprotein</keyword>
<proteinExistence type="predicted"/>
<reference evidence="3" key="1">
    <citation type="submission" date="2018-09" db="EMBL/GenBank/DDBJ databases">
        <title>Chryseolinea sp. KIS68-18 isolated from soil.</title>
        <authorList>
            <person name="Weon H.-Y."/>
            <person name="Kwon S.-W."/>
            <person name="Lee S.A."/>
        </authorList>
    </citation>
    <scope>NUCLEOTIDE SEQUENCE [LARGE SCALE GENOMIC DNA]</scope>
    <source>
        <strain evidence="3">KIS68-18</strain>
    </source>
</reference>
<dbReference type="RefSeq" id="WP_119755855.1">
    <property type="nucleotide sequence ID" value="NZ_CP032382.1"/>
</dbReference>
<evidence type="ECO:0000256" key="1">
    <source>
        <dbReference type="SAM" id="SignalP"/>
    </source>
</evidence>
<gene>
    <name evidence="2" type="ORF">D4L85_19365</name>
</gene>
<keyword evidence="3" id="KW-1185">Reference proteome</keyword>
<protein>
    <submittedName>
        <fullName evidence="2">SusD/RagB family nutrient-binding outer membrane lipoprotein</fullName>
    </submittedName>
</protein>
<dbReference type="Pfam" id="PF12771">
    <property type="entry name" value="SusD-like_2"/>
    <property type="match status" value="1"/>
</dbReference>
<dbReference type="SUPFAM" id="SSF48452">
    <property type="entry name" value="TPR-like"/>
    <property type="match status" value="1"/>
</dbReference>
<feature type="chain" id="PRO_5017175488" evidence="1">
    <location>
        <begin position="20"/>
        <end position="502"/>
    </location>
</feature>
<dbReference type="OrthoDB" id="973072at2"/>
<dbReference type="KEGG" id="chk:D4L85_19365"/>
<dbReference type="InterPro" id="IPR041662">
    <property type="entry name" value="SusD-like_2"/>
</dbReference>
<organism evidence="2 3">
    <name type="scientific">Chryseolinea soli</name>
    <dbReference type="NCBI Taxonomy" id="2321403"/>
    <lineage>
        <taxon>Bacteria</taxon>
        <taxon>Pseudomonadati</taxon>
        <taxon>Bacteroidota</taxon>
        <taxon>Cytophagia</taxon>
        <taxon>Cytophagales</taxon>
        <taxon>Fulvivirgaceae</taxon>
        <taxon>Chryseolinea</taxon>
    </lineage>
</organism>
<dbReference type="Gene3D" id="1.25.40.390">
    <property type="match status" value="1"/>
</dbReference>
<dbReference type="InterPro" id="IPR011990">
    <property type="entry name" value="TPR-like_helical_dom_sf"/>
</dbReference>
<sequence length="502" mass="55756">MKANYIKLILALIAFNLSATRCTNDFEKINKNPNQPESLTNPALLLPGIIRSSMSDSFNGSWNRGNIVADYTTDQFVSQFDWSAGDAEGYFLWSYYDRLRDVMNMYNLSVTGNLKNYQGIALVWKSFLFHSMTDIYGDIPYTEGVKAKTDGINFPKYDAQETIYQGILADLKQANDLLSTSNEVVTGDILFNGNVMRWKMFANALRLRCLLRISDRVDPSAEMSEIVSNPTSYPLLTSNSDQAALQYLDQVNNEFPNYNDFGYGCTASKTLVDQLTALNDPRLYVFAQPTPATGGGANPQYAGVPNGIADEANYNGGPTNQSLPGLLWAPLKANPALASKTAVQTLILTYAEQQLTLAEAAERGFITGNAAQYYQEGMQANFDYYASRIPSNYTFPTAADVQPDAAYYTQATVAYTGTQAEKLAKIHLQKWISLYNCGFEGWAEWRRTGVPTITPGPASLGFVPVRMIYPLSEQNTNRENYDAAVAVQGPDNTQTRVWWDKN</sequence>
<dbReference type="AlphaFoldDB" id="A0A385SLG7"/>